<organism evidence="1 2">
    <name type="scientific">Pyricularia grisea</name>
    <name type="common">Crabgrass-specific blast fungus</name>
    <name type="synonym">Magnaporthe grisea</name>
    <dbReference type="NCBI Taxonomy" id="148305"/>
    <lineage>
        <taxon>Eukaryota</taxon>
        <taxon>Fungi</taxon>
        <taxon>Dikarya</taxon>
        <taxon>Ascomycota</taxon>
        <taxon>Pezizomycotina</taxon>
        <taxon>Sordariomycetes</taxon>
        <taxon>Sordariomycetidae</taxon>
        <taxon>Magnaporthales</taxon>
        <taxon>Pyriculariaceae</taxon>
        <taxon>Pyricularia</taxon>
    </lineage>
</organism>
<reference evidence="2" key="3">
    <citation type="submission" date="2025-08" db="UniProtKB">
        <authorList>
            <consortium name="RefSeq"/>
        </authorList>
    </citation>
    <scope>IDENTIFICATION</scope>
    <source>
        <strain evidence="2">NI907</strain>
    </source>
</reference>
<proteinExistence type="predicted"/>
<evidence type="ECO:0000313" key="1">
    <source>
        <dbReference type="Proteomes" id="UP000515153"/>
    </source>
</evidence>
<dbReference type="GeneID" id="41966178"/>
<reference evidence="1 2" key="1">
    <citation type="journal article" date="2019" name="Mol. Biol. Evol.">
        <title>Blast fungal genomes show frequent chromosomal changes, gene gains and losses, and effector gene turnover.</title>
        <authorList>
            <person name="Gomez Luciano L.B."/>
            <person name="Jason Tsai I."/>
            <person name="Chuma I."/>
            <person name="Tosa Y."/>
            <person name="Chen Y.H."/>
            <person name="Li J.Y."/>
            <person name="Li M.Y."/>
            <person name="Jade Lu M.Y."/>
            <person name="Nakayashiki H."/>
            <person name="Li W.H."/>
        </authorList>
    </citation>
    <scope>NUCLEOTIDE SEQUENCE [LARGE SCALE GENOMIC DNA]</scope>
    <source>
        <strain evidence="1 2">NI907</strain>
    </source>
</reference>
<sequence length="194" mass="22390">MTYLPEELWQHIFKFLTPSQEPRGNCCRVLRWAKRACGNETLVSRQSFASLSLVCRAFGRIGQPLLFQAVSSSPKLLRTLVERPDLFMEVRERQMKCCSHGALSRFLGSLLHSLFNVPLDEFKPFWFLPAAHLQDSYVGENHHEQCLESKAVLLVVIALIRIRVNQFDTSCDHRWIFCSIFSIFPRFAHCMVGS</sequence>
<dbReference type="KEGG" id="pgri:PgNI_11303"/>
<reference evidence="2" key="2">
    <citation type="submission" date="2019-10" db="EMBL/GenBank/DDBJ databases">
        <authorList>
            <consortium name="NCBI Genome Project"/>
        </authorList>
    </citation>
    <scope>NUCLEOTIDE SEQUENCE</scope>
    <source>
        <strain evidence="2">NI907</strain>
    </source>
</reference>
<dbReference type="Proteomes" id="UP000515153">
    <property type="component" value="Chromosome VI"/>
</dbReference>
<dbReference type="RefSeq" id="XP_030976932.1">
    <property type="nucleotide sequence ID" value="XM_031131273.1"/>
</dbReference>
<keyword evidence="1" id="KW-1185">Reference proteome</keyword>
<accession>A0A6P8APV9</accession>
<dbReference type="AlphaFoldDB" id="A0A6P8APV9"/>
<evidence type="ECO:0000313" key="2">
    <source>
        <dbReference type="RefSeq" id="XP_030976932.1"/>
    </source>
</evidence>
<name>A0A6P8APV9_PYRGI</name>
<protein>
    <submittedName>
        <fullName evidence="2">Uncharacterized protein</fullName>
    </submittedName>
</protein>
<gene>
    <name evidence="2" type="ORF">PgNI_11303</name>
</gene>